<name>A0ACC8ENI0_9PEZI</name>
<dbReference type="EMBL" id="KV748253">
    <property type="protein sequence ID" value="OCK87878.1"/>
    <property type="molecule type" value="Genomic_DNA"/>
</dbReference>
<protein>
    <submittedName>
        <fullName evidence="1">Uncharacterized protein</fullName>
    </submittedName>
</protein>
<sequence>MNEVELQNRPQDNQAQHSPAPSPPRSSHDSPTGYQNELPETELRRDLKERHVNMIAFSCCVGIGLFLQNGKVIFLAGPGLAIIAYLLAGSVMWCAIGSLGEMTALFPIQGSIFVFPARFLDVGIGYAAGWMSWFSWVVTVAAEVLAVAQLFNFRFDENYLKETAHYSPPSLGWKVGQDINPAVWVLIFLVVILAVNCLPVLWYGRLEYIFGCMKMVFIVGLIMFNIVVSASQPVDHRSHGWTYDDPYGFRSQNMTIHADTPNEVVITGNTGVFLGMWTAITTVIWSMIGFEAVSITAAECANLETRRIIKMGTRKICLRIILLYTLGTLVVGFNVPYTDYNLRNLAISAITPGQNSIFILAAVRNNIHGWPHLFNAFFIFSATTSGINSLYLSSRILHALASIPEVWPKYKVFQSIKSRLERTTIGVPHGAVFMSWLFGLLAFLAANDAPQKQLGRMATNSAVSMLIVYAIICLTYIQFYGCIDEAAQGHNDAVNDVGINQQAYNRRNKQTFPYMSRGQWFKALYGFIGCSLLAVFNGWQSFVGPFSRSDFVASYISLTGSLLQLPIFLVIVMAYHVKQDGWDPRNWERNSSPETRLTNPPPKILARPTPTAVESQGRTKDGSSAIDREVPEPVSAPRAAWNNTKPFRGWIWSWMK</sequence>
<keyword evidence="2" id="KW-1185">Reference proteome</keyword>
<reference evidence="1 2" key="1">
    <citation type="journal article" date="2016" name="Nat. Commun.">
        <title>Ectomycorrhizal ecology is imprinted in the genome of the dominant symbiotic fungus Cenococcum geophilum.</title>
        <authorList>
            <consortium name="DOE Joint Genome Institute"/>
            <person name="Peter M."/>
            <person name="Kohler A."/>
            <person name="Ohm R.A."/>
            <person name="Kuo A."/>
            <person name="Krutzmann J."/>
            <person name="Morin E."/>
            <person name="Arend M."/>
            <person name="Barry K.W."/>
            <person name="Binder M."/>
            <person name="Choi C."/>
            <person name="Clum A."/>
            <person name="Copeland A."/>
            <person name="Grisel N."/>
            <person name="Haridas S."/>
            <person name="Kipfer T."/>
            <person name="LaButti K."/>
            <person name="Lindquist E."/>
            <person name="Lipzen A."/>
            <person name="Maire R."/>
            <person name="Meier B."/>
            <person name="Mihaltcheva S."/>
            <person name="Molinier V."/>
            <person name="Murat C."/>
            <person name="Poggeler S."/>
            <person name="Quandt C.A."/>
            <person name="Sperisen C."/>
            <person name="Tritt A."/>
            <person name="Tisserant E."/>
            <person name="Crous P.W."/>
            <person name="Henrissat B."/>
            <person name="Nehls U."/>
            <person name="Egli S."/>
            <person name="Spatafora J.W."/>
            <person name="Grigoriev I.V."/>
            <person name="Martin F.M."/>
        </authorList>
    </citation>
    <scope>NUCLEOTIDE SEQUENCE [LARGE SCALE GENOMIC DNA]</scope>
    <source>
        <strain evidence="1 2">1.58</strain>
    </source>
</reference>
<evidence type="ECO:0000313" key="1">
    <source>
        <dbReference type="EMBL" id="OCK87878.1"/>
    </source>
</evidence>
<evidence type="ECO:0000313" key="2">
    <source>
        <dbReference type="Proteomes" id="UP000250078"/>
    </source>
</evidence>
<accession>A0ACC8ENI0</accession>
<proteinExistence type="predicted"/>
<dbReference type="Proteomes" id="UP000250078">
    <property type="component" value="Unassembled WGS sequence"/>
</dbReference>
<organism evidence="1 2">
    <name type="scientific">Cenococcum geophilum 1.58</name>
    <dbReference type="NCBI Taxonomy" id="794803"/>
    <lineage>
        <taxon>Eukaryota</taxon>
        <taxon>Fungi</taxon>
        <taxon>Dikarya</taxon>
        <taxon>Ascomycota</taxon>
        <taxon>Pezizomycotina</taxon>
        <taxon>Dothideomycetes</taxon>
        <taxon>Pleosporomycetidae</taxon>
        <taxon>Gloniales</taxon>
        <taxon>Gloniaceae</taxon>
        <taxon>Cenococcum</taxon>
    </lineage>
</organism>
<gene>
    <name evidence="1" type="ORF">K441DRAFT_709117</name>
</gene>